<dbReference type="AlphaFoldDB" id="A0A2S9YTQ7"/>
<dbReference type="PANTHER" id="PTHR46018">
    <property type="entry name" value="ZINC PHOSPHODIESTERASE ELAC PROTEIN 1"/>
    <property type="match status" value="1"/>
</dbReference>
<comment type="caution">
    <text evidence="1">The sequence shown here is derived from an EMBL/GenBank/DDBJ whole genome shotgun (WGS) entry which is preliminary data.</text>
</comment>
<dbReference type="Proteomes" id="UP000238823">
    <property type="component" value="Unassembled WGS sequence"/>
</dbReference>
<protein>
    <submittedName>
        <fullName evidence="1">Ribonuclease Z</fullName>
        <ecNumber evidence="1">3.1.26.11</ecNumber>
    </submittedName>
</protein>
<dbReference type="EC" id="3.1.26.11" evidence="1"/>
<dbReference type="GO" id="GO:0042781">
    <property type="term" value="F:3'-tRNA processing endoribonuclease activity"/>
    <property type="evidence" value="ECO:0007669"/>
    <property type="project" value="UniProtKB-EC"/>
</dbReference>
<evidence type="ECO:0000313" key="1">
    <source>
        <dbReference type="EMBL" id="PRQ08473.1"/>
    </source>
</evidence>
<dbReference type="CDD" id="cd16272">
    <property type="entry name" value="RNaseZ_MBL-fold"/>
    <property type="match status" value="1"/>
</dbReference>
<name>A0A2S9YTQ7_9BACT</name>
<dbReference type="EMBL" id="PVNL01000041">
    <property type="protein sequence ID" value="PRQ08473.1"/>
    <property type="molecule type" value="Genomic_DNA"/>
</dbReference>
<keyword evidence="1" id="KW-0378">Hydrolase</keyword>
<dbReference type="Pfam" id="PF23023">
    <property type="entry name" value="Anti-Pycsar_Apyc1"/>
    <property type="match status" value="1"/>
</dbReference>
<gene>
    <name evidence="1" type="primary">rnz_1</name>
    <name evidence="1" type="ORF">ENSA7_17590</name>
</gene>
<dbReference type="InterPro" id="IPR036866">
    <property type="entry name" value="RibonucZ/Hydroxyglut_hydro"/>
</dbReference>
<sequence length="252" mass="27067">MNELVFVGTGEALDPALPNTSLLYRGPRTLLLDCGYAVPHAFWRISQDVDLLDGVWISHGHADHCFGLPALLLWMRLGGRTRALTVFGGPGSRARIGVVLELGYPGSYAASKCYPINFVELEPGAVGEFGPLELRIAASAHSIVNHALRVETPGLRSVMYSGDGAITPGTRELASGVDVLVHECFFATPGGQRKHGDVEGCIALGREAGVQTLGLLHFAAEAKPEIRRRVEELDDRSFEVLMPDVGDRVSLG</sequence>
<reference evidence="1 2" key="1">
    <citation type="submission" date="2018-03" db="EMBL/GenBank/DDBJ databases">
        <title>Draft Genome Sequences of the Obligatory Marine Myxobacteria Enhygromyxa salina SWB007.</title>
        <authorList>
            <person name="Poehlein A."/>
            <person name="Moghaddam J.A."/>
            <person name="Harms H."/>
            <person name="Alanjari M."/>
            <person name="Koenig G.M."/>
            <person name="Daniel R."/>
            <person name="Schaeberle T.F."/>
        </authorList>
    </citation>
    <scope>NUCLEOTIDE SEQUENCE [LARGE SCALE GENOMIC DNA]</scope>
    <source>
        <strain evidence="1 2">SWB007</strain>
    </source>
</reference>
<dbReference type="SUPFAM" id="SSF56281">
    <property type="entry name" value="Metallo-hydrolase/oxidoreductase"/>
    <property type="match status" value="1"/>
</dbReference>
<evidence type="ECO:0000313" key="2">
    <source>
        <dbReference type="Proteomes" id="UP000238823"/>
    </source>
</evidence>
<accession>A0A2S9YTQ7</accession>
<dbReference type="Gene3D" id="3.60.15.10">
    <property type="entry name" value="Ribonuclease Z/Hydroxyacylglutathione hydrolase-like"/>
    <property type="match status" value="1"/>
</dbReference>
<proteinExistence type="predicted"/>
<organism evidence="1 2">
    <name type="scientific">Enhygromyxa salina</name>
    <dbReference type="NCBI Taxonomy" id="215803"/>
    <lineage>
        <taxon>Bacteria</taxon>
        <taxon>Pseudomonadati</taxon>
        <taxon>Myxococcota</taxon>
        <taxon>Polyangia</taxon>
        <taxon>Nannocystales</taxon>
        <taxon>Nannocystaceae</taxon>
        <taxon>Enhygromyxa</taxon>
    </lineage>
</organism>
<dbReference type="OrthoDB" id="9800940at2"/>
<dbReference type="RefSeq" id="WP_106088787.1">
    <property type="nucleotide sequence ID" value="NZ_PVNL01000041.1"/>
</dbReference>
<dbReference type="PANTHER" id="PTHR46018:SF2">
    <property type="entry name" value="ZINC PHOSPHODIESTERASE ELAC PROTEIN 1"/>
    <property type="match status" value="1"/>
</dbReference>